<feature type="compositionally biased region" description="Basic and acidic residues" evidence="1">
    <location>
        <begin position="1"/>
        <end position="10"/>
    </location>
</feature>
<proteinExistence type="predicted"/>
<keyword evidence="3" id="KW-1185">Reference proteome</keyword>
<dbReference type="EMBL" id="JAQJAC010000008">
    <property type="protein sequence ID" value="KAJ5574525.1"/>
    <property type="molecule type" value="Genomic_DNA"/>
</dbReference>
<organism evidence="2 3">
    <name type="scientific">Penicillium hetheringtonii</name>
    <dbReference type="NCBI Taxonomy" id="911720"/>
    <lineage>
        <taxon>Eukaryota</taxon>
        <taxon>Fungi</taxon>
        <taxon>Dikarya</taxon>
        <taxon>Ascomycota</taxon>
        <taxon>Pezizomycotina</taxon>
        <taxon>Eurotiomycetes</taxon>
        <taxon>Eurotiomycetidae</taxon>
        <taxon>Eurotiales</taxon>
        <taxon>Aspergillaceae</taxon>
        <taxon>Penicillium</taxon>
    </lineage>
</organism>
<reference evidence="2 3" key="1">
    <citation type="journal article" date="2023" name="IMA Fungus">
        <title>Comparative genomic study of the Penicillium genus elucidates a diverse pangenome and 15 lateral gene transfer events.</title>
        <authorList>
            <person name="Petersen C."/>
            <person name="Sorensen T."/>
            <person name="Nielsen M.R."/>
            <person name="Sondergaard T.E."/>
            <person name="Sorensen J.L."/>
            <person name="Fitzpatrick D.A."/>
            <person name="Frisvad J.C."/>
            <person name="Nielsen K.L."/>
        </authorList>
    </citation>
    <scope>NUCLEOTIDE SEQUENCE [LARGE SCALE GENOMIC DNA]</scope>
    <source>
        <strain evidence="2 3">IBT 29057</strain>
    </source>
</reference>
<sequence>MDIGRRKPPVEYDASEMDAASTPSPSHPRLPQITGAFDEDGGDISVTQEDSLSSGVHRADHVHNNPERVVFINFMKSQHQPSYFPKWETQNINFMVVFW</sequence>
<comment type="caution">
    <text evidence="2">The sequence shown here is derived from an EMBL/GenBank/DDBJ whole genome shotgun (WGS) entry which is preliminary data.</text>
</comment>
<evidence type="ECO:0000256" key="1">
    <source>
        <dbReference type="SAM" id="MobiDB-lite"/>
    </source>
</evidence>
<gene>
    <name evidence="2" type="ORF">N7450_008424</name>
</gene>
<name>A0AAD6DD67_9EURO</name>
<dbReference type="AlphaFoldDB" id="A0AAD6DD67"/>
<evidence type="ECO:0000313" key="3">
    <source>
        <dbReference type="Proteomes" id="UP001216150"/>
    </source>
</evidence>
<protein>
    <submittedName>
        <fullName evidence="2">Uncharacterized protein</fullName>
    </submittedName>
</protein>
<evidence type="ECO:0000313" key="2">
    <source>
        <dbReference type="EMBL" id="KAJ5574525.1"/>
    </source>
</evidence>
<dbReference type="Proteomes" id="UP001216150">
    <property type="component" value="Unassembled WGS sequence"/>
</dbReference>
<feature type="region of interest" description="Disordered" evidence="1">
    <location>
        <begin position="1"/>
        <end position="42"/>
    </location>
</feature>
<accession>A0AAD6DD67</accession>